<dbReference type="AlphaFoldDB" id="A0A3P6TG30"/>
<evidence type="ECO:0000313" key="2">
    <source>
        <dbReference type="Proteomes" id="UP000281553"/>
    </source>
</evidence>
<keyword evidence="2" id="KW-1185">Reference proteome</keyword>
<gene>
    <name evidence="1" type="ORF">DILT_LOCUS3048</name>
</gene>
<name>A0A3P6TG30_DIBLA</name>
<dbReference type="EMBL" id="UYRU01043040">
    <property type="protein sequence ID" value="VDK79835.1"/>
    <property type="molecule type" value="Genomic_DNA"/>
</dbReference>
<proteinExistence type="predicted"/>
<sequence>MGRLQGHNPWHIVIGKNRARLTVLWNALICSDPVTPSIYGHGYDHVKAVLGPPLERVPQTALPVNLLRLLPSAHAPVCILHSGQAAQLPVADLTVTTATPTHFGHRVTRDRKRTRPTVNFLHPIFLNLCTDYIIPPT</sequence>
<evidence type="ECO:0000313" key="1">
    <source>
        <dbReference type="EMBL" id="VDK79835.1"/>
    </source>
</evidence>
<accession>A0A3P6TG30</accession>
<dbReference type="Proteomes" id="UP000281553">
    <property type="component" value="Unassembled WGS sequence"/>
</dbReference>
<reference evidence="1 2" key="1">
    <citation type="submission" date="2018-11" db="EMBL/GenBank/DDBJ databases">
        <authorList>
            <consortium name="Pathogen Informatics"/>
        </authorList>
    </citation>
    <scope>NUCLEOTIDE SEQUENCE [LARGE SCALE GENOMIC DNA]</scope>
</reference>
<protein>
    <submittedName>
        <fullName evidence="1">Uncharacterized protein</fullName>
    </submittedName>
</protein>
<organism evidence="1 2">
    <name type="scientific">Dibothriocephalus latus</name>
    <name type="common">Fish tapeworm</name>
    <name type="synonym">Diphyllobothrium latum</name>
    <dbReference type="NCBI Taxonomy" id="60516"/>
    <lineage>
        <taxon>Eukaryota</taxon>
        <taxon>Metazoa</taxon>
        <taxon>Spiralia</taxon>
        <taxon>Lophotrochozoa</taxon>
        <taxon>Platyhelminthes</taxon>
        <taxon>Cestoda</taxon>
        <taxon>Eucestoda</taxon>
        <taxon>Diphyllobothriidea</taxon>
        <taxon>Diphyllobothriidae</taxon>
        <taxon>Dibothriocephalus</taxon>
    </lineage>
</organism>